<protein>
    <submittedName>
        <fullName evidence="1">Uncharacterized protein</fullName>
    </submittedName>
</protein>
<dbReference type="Proteomes" id="UP001234178">
    <property type="component" value="Unassembled WGS sequence"/>
</dbReference>
<proteinExistence type="predicted"/>
<dbReference type="EMBL" id="JAOYFB010000002">
    <property type="protein sequence ID" value="KAK4007572.1"/>
    <property type="molecule type" value="Genomic_DNA"/>
</dbReference>
<evidence type="ECO:0000313" key="2">
    <source>
        <dbReference type="Proteomes" id="UP001234178"/>
    </source>
</evidence>
<comment type="caution">
    <text evidence="1">The sequence shown here is derived from an EMBL/GenBank/DDBJ whole genome shotgun (WGS) entry which is preliminary data.</text>
</comment>
<accession>A0ABQ9Z3V5</accession>
<organism evidence="1 2">
    <name type="scientific">Daphnia magna</name>
    <dbReference type="NCBI Taxonomy" id="35525"/>
    <lineage>
        <taxon>Eukaryota</taxon>
        <taxon>Metazoa</taxon>
        <taxon>Ecdysozoa</taxon>
        <taxon>Arthropoda</taxon>
        <taxon>Crustacea</taxon>
        <taxon>Branchiopoda</taxon>
        <taxon>Diplostraca</taxon>
        <taxon>Cladocera</taxon>
        <taxon>Anomopoda</taxon>
        <taxon>Daphniidae</taxon>
        <taxon>Daphnia</taxon>
    </lineage>
</organism>
<keyword evidence="2" id="KW-1185">Reference proteome</keyword>
<evidence type="ECO:0000313" key="1">
    <source>
        <dbReference type="EMBL" id="KAK4007572.1"/>
    </source>
</evidence>
<reference evidence="1 2" key="1">
    <citation type="journal article" date="2023" name="Nucleic Acids Res.">
        <title>The hologenome of Daphnia magna reveals possible DNA methylation and microbiome-mediated evolution of the host genome.</title>
        <authorList>
            <person name="Chaturvedi A."/>
            <person name="Li X."/>
            <person name="Dhandapani V."/>
            <person name="Marshall H."/>
            <person name="Kissane S."/>
            <person name="Cuenca-Cambronero M."/>
            <person name="Asole G."/>
            <person name="Calvet F."/>
            <person name="Ruiz-Romero M."/>
            <person name="Marangio P."/>
            <person name="Guigo R."/>
            <person name="Rago D."/>
            <person name="Mirbahai L."/>
            <person name="Eastwood N."/>
            <person name="Colbourne J.K."/>
            <person name="Zhou J."/>
            <person name="Mallon E."/>
            <person name="Orsini L."/>
        </authorList>
    </citation>
    <scope>NUCLEOTIDE SEQUENCE [LARGE SCALE GENOMIC DNA]</scope>
    <source>
        <strain evidence="1">LRV0_1</strain>
    </source>
</reference>
<gene>
    <name evidence="1" type="ORF">OUZ56_012730</name>
</gene>
<name>A0ABQ9Z3V5_9CRUS</name>
<sequence length="60" mass="6506">MLLVEMNQQGLGITQLRCVAKEAKLPGQDSLQIDEMWRGIGIPMEPIHLAGDNSGSSDVI</sequence>